<comment type="caution">
    <text evidence="2">The sequence shown here is derived from an EMBL/GenBank/DDBJ whole genome shotgun (WGS) entry which is preliminary data.</text>
</comment>
<dbReference type="GO" id="GO:0003677">
    <property type="term" value="F:DNA binding"/>
    <property type="evidence" value="ECO:0007669"/>
    <property type="project" value="InterPro"/>
</dbReference>
<reference evidence="2" key="2">
    <citation type="submission" date="2018-07" db="EMBL/GenBank/DDBJ databases">
        <authorList>
            <consortium name="NCBI Pathogen Detection Project"/>
        </authorList>
    </citation>
    <scope>NUCLEOTIDE SEQUENCE</scope>
    <source>
        <strain evidence="2">11-3796</strain>
    </source>
</reference>
<dbReference type="CDD" id="cd00093">
    <property type="entry name" value="HTH_XRE"/>
    <property type="match status" value="1"/>
</dbReference>
<dbReference type="EMBL" id="DAAMIJ010000046">
    <property type="protein sequence ID" value="HAC6770983.1"/>
    <property type="molecule type" value="Genomic_DNA"/>
</dbReference>
<evidence type="ECO:0000313" key="2">
    <source>
        <dbReference type="EMBL" id="HAC6770983.1"/>
    </source>
</evidence>
<dbReference type="AlphaFoldDB" id="A0A702DE85"/>
<dbReference type="PROSITE" id="PS50943">
    <property type="entry name" value="HTH_CROC1"/>
    <property type="match status" value="1"/>
</dbReference>
<name>A0A702DE85_SALDZ</name>
<dbReference type="InterPro" id="IPR010982">
    <property type="entry name" value="Lambda_DNA-bd_dom_sf"/>
</dbReference>
<evidence type="ECO:0000259" key="1">
    <source>
        <dbReference type="PROSITE" id="PS50943"/>
    </source>
</evidence>
<protein>
    <submittedName>
        <fullName evidence="2">Helix-turn-helix transcriptional regulator</fullName>
    </submittedName>
</protein>
<dbReference type="InterPro" id="IPR001387">
    <property type="entry name" value="Cro/C1-type_HTH"/>
</dbReference>
<sequence>MNNLRKLRQSLHLTQRGLADEIGQTISSIGHYESGRRTPDIKTCHQLVEALSKNGKKLSIEDIFPPASGV</sequence>
<dbReference type="SUPFAM" id="SSF47413">
    <property type="entry name" value="lambda repressor-like DNA-binding domains"/>
    <property type="match status" value="1"/>
</dbReference>
<dbReference type="Pfam" id="PF01381">
    <property type="entry name" value="HTH_3"/>
    <property type="match status" value="1"/>
</dbReference>
<dbReference type="SMART" id="SM00530">
    <property type="entry name" value="HTH_XRE"/>
    <property type="match status" value="1"/>
</dbReference>
<dbReference type="Gene3D" id="1.10.260.40">
    <property type="entry name" value="lambda repressor-like DNA-binding domains"/>
    <property type="match status" value="1"/>
</dbReference>
<gene>
    <name evidence="2" type="ORF">G0D72_18115</name>
</gene>
<accession>A0A702DE85</accession>
<proteinExistence type="predicted"/>
<reference evidence="2" key="1">
    <citation type="journal article" date="2018" name="Genome Biol.">
        <title>SKESA: strategic k-mer extension for scrupulous assemblies.</title>
        <authorList>
            <person name="Souvorov A."/>
            <person name="Agarwala R."/>
            <person name="Lipman D.J."/>
        </authorList>
    </citation>
    <scope>NUCLEOTIDE SEQUENCE</scope>
    <source>
        <strain evidence="2">11-3796</strain>
    </source>
</reference>
<feature type="domain" description="HTH cro/C1-type" evidence="1">
    <location>
        <begin position="4"/>
        <end position="58"/>
    </location>
</feature>
<organism evidence="2">
    <name type="scientific">Salmonella diarizonae</name>
    <dbReference type="NCBI Taxonomy" id="59204"/>
    <lineage>
        <taxon>Bacteria</taxon>
        <taxon>Pseudomonadati</taxon>
        <taxon>Pseudomonadota</taxon>
        <taxon>Gammaproteobacteria</taxon>
        <taxon>Enterobacterales</taxon>
        <taxon>Enterobacteriaceae</taxon>
        <taxon>Salmonella</taxon>
    </lineage>
</organism>